<name>A0A0D2A490_9PEZI</name>
<dbReference type="InterPro" id="IPR024088">
    <property type="entry name" value="Tyr-tRNA-ligase_bac-type"/>
</dbReference>
<dbReference type="FunCoup" id="A0A0D2A490">
    <property type="interactions" value="654"/>
</dbReference>
<dbReference type="Gene3D" id="3.10.290.10">
    <property type="entry name" value="RNA-binding S4 domain"/>
    <property type="match status" value="1"/>
</dbReference>
<dbReference type="Proteomes" id="UP000053259">
    <property type="component" value="Unassembled WGS sequence"/>
</dbReference>
<feature type="domain" description="Tyrosyl-tRNA synthetase C-terminal" evidence="9">
    <location>
        <begin position="408"/>
        <end position="499"/>
    </location>
</feature>
<dbReference type="FunFam" id="1.10.240.10:FF:000001">
    <property type="entry name" value="Tyrosine--tRNA ligase"/>
    <property type="match status" value="1"/>
</dbReference>
<dbReference type="GO" id="GO:0003723">
    <property type="term" value="F:RNA binding"/>
    <property type="evidence" value="ECO:0007669"/>
    <property type="project" value="InterPro"/>
</dbReference>
<dbReference type="GeneID" id="27315048"/>
<dbReference type="CDD" id="cd00165">
    <property type="entry name" value="S4"/>
    <property type="match status" value="1"/>
</dbReference>
<dbReference type="AlphaFoldDB" id="A0A0D2A490"/>
<keyword evidence="11" id="KW-1185">Reference proteome</keyword>
<evidence type="ECO:0000256" key="6">
    <source>
        <dbReference type="ARBA" id="ARBA00023146"/>
    </source>
</evidence>
<evidence type="ECO:0000256" key="3">
    <source>
        <dbReference type="ARBA" id="ARBA00022741"/>
    </source>
</evidence>
<dbReference type="FunFam" id="3.40.50.620:FF:000227">
    <property type="entry name" value="Tyrosine--tRNA ligase"/>
    <property type="match status" value="1"/>
</dbReference>
<dbReference type="GO" id="GO:0006437">
    <property type="term" value="P:tyrosyl-tRNA aminoacylation"/>
    <property type="evidence" value="ECO:0007669"/>
    <property type="project" value="InterPro"/>
</dbReference>
<dbReference type="GO" id="GO:0005524">
    <property type="term" value="F:ATP binding"/>
    <property type="evidence" value="ECO:0007669"/>
    <property type="project" value="UniProtKB-KW"/>
</dbReference>
<organism evidence="10 11">
    <name type="scientific">Verruconis gallopava</name>
    <dbReference type="NCBI Taxonomy" id="253628"/>
    <lineage>
        <taxon>Eukaryota</taxon>
        <taxon>Fungi</taxon>
        <taxon>Dikarya</taxon>
        <taxon>Ascomycota</taxon>
        <taxon>Pezizomycotina</taxon>
        <taxon>Dothideomycetes</taxon>
        <taxon>Pleosporomycetidae</taxon>
        <taxon>Venturiales</taxon>
        <taxon>Sympoventuriaceae</taxon>
        <taxon>Verruconis</taxon>
    </lineage>
</organism>
<protein>
    <recommendedName>
        <fullName evidence="8">Tyrosine--tRNA ligase</fullName>
        <ecNumber evidence="8">6.1.1.1</ecNumber>
    </recommendedName>
    <alternativeName>
        <fullName evidence="8">Tyrosyl-tRNA synthetase</fullName>
    </alternativeName>
</protein>
<evidence type="ECO:0000256" key="8">
    <source>
        <dbReference type="RuleBase" id="RU361234"/>
    </source>
</evidence>
<comment type="similarity">
    <text evidence="1 8">Belongs to the class-I aminoacyl-tRNA synthetase family.</text>
</comment>
<keyword evidence="3 8" id="KW-0547">Nucleotide-binding</keyword>
<sequence>MLANSLYRPLVRRTTPWICDRCALRLESSRPRRRWTSTHSASDASRQNTGIVDILERRGYLNQITGTRDDLQRILDGKRIGAYVGVDPTASSMHVGHLIPFMALFWLYLHGHKAITLVGGGTASVGDPTGRVKARPHLSAAARRRNIDGIQAQLQRIWGNVSRLGAKHGQRVGEGEARLLNNEDWLGKTSILDVLGTVGAGLRLGVMLGRDTVKTRMTADASTQEGMSFAEFCYPVLQAWDWYVMFRDHDVRVQIGGSDQYGNILSGADGIKYALKVREDEGDSGALDAHPLGFTVPLLTTPSGEKFGKSAGNAVWLDKEQTSVFDLYGFFVGLPDSEVEKLLNFFTFLPQGTISDTMAKHNLAPEKRIAQHLLAREFVELVHGPEDAAAAQDQHLSRSRGYTPASKADLQVAYAEVTDKPFAFALHMAGLAESRSKALKLIESGGAYVIGGNGDAVKIRKGDVVSDAHYFTKEDEKTPSRRFLVLRAGKWKVRSLELV</sequence>
<dbReference type="Pfam" id="PF16714">
    <property type="entry name" value="TyrRSs_C"/>
    <property type="match status" value="1"/>
</dbReference>
<dbReference type="InterPro" id="IPR036986">
    <property type="entry name" value="S4_RNA-bd_sf"/>
</dbReference>
<evidence type="ECO:0000259" key="9">
    <source>
        <dbReference type="Pfam" id="PF16714"/>
    </source>
</evidence>
<dbReference type="RefSeq" id="XP_016211472.1">
    <property type="nucleotide sequence ID" value="XM_016360795.1"/>
</dbReference>
<dbReference type="CDD" id="cd00805">
    <property type="entry name" value="TyrRS_core"/>
    <property type="match status" value="1"/>
</dbReference>
<evidence type="ECO:0000256" key="5">
    <source>
        <dbReference type="ARBA" id="ARBA00022917"/>
    </source>
</evidence>
<proteinExistence type="inferred from homology"/>
<gene>
    <name evidence="10" type="ORF">PV09_07075</name>
</gene>
<dbReference type="SUPFAM" id="SSF52374">
    <property type="entry name" value="Nucleotidylyl transferase"/>
    <property type="match status" value="1"/>
</dbReference>
<comment type="catalytic activity">
    <reaction evidence="7 8">
        <text>tRNA(Tyr) + L-tyrosine + ATP = L-tyrosyl-tRNA(Tyr) + AMP + diphosphate + H(+)</text>
        <dbReference type="Rhea" id="RHEA:10220"/>
        <dbReference type="Rhea" id="RHEA-COMP:9706"/>
        <dbReference type="Rhea" id="RHEA-COMP:9707"/>
        <dbReference type="ChEBI" id="CHEBI:15378"/>
        <dbReference type="ChEBI" id="CHEBI:30616"/>
        <dbReference type="ChEBI" id="CHEBI:33019"/>
        <dbReference type="ChEBI" id="CHEBI:58315"/>
        <dbReference type="ChEBI" id="CHEBI:78442"/>
        <dbReference type="ChEBI" id="CHEBI:78536"/>
        <dbReference type="ChEBI" id="CHEBI:456215"/>
        <dbReference type="EC" id="6.1.1.1"/>
    </reaction>
</comment>
<dbReference type="InterPro" id="IPR032005">
    <property type="entry name" value="TyrRSs_C"/>
</dbReference>
<dbReference type="InParanoid" id="A0A0D2A490"/>
<accession>A0A0D2A490</accession>
<dbReference type="NCBIfam" id="TIGR00234">
    <property type="entry name" value="tyrS"/>
    <property type="match status" value="1"/>
</dbReference>
<evidence type="ECO:0000313" key="11">
    <source>
        <dbReference type="Proteomes" id="UP000053259"/>
    </source>
</evidence>
<dbReference type="InterPro" id="IPR002307">
    <property type="entry name" value="Tyr-tRNA-ligase"/>
</dbReference>
<dbReference type="HOGENOM" id="CLU_024003_4_0_1"/>
<dbReference type="EC" id="6.1.1.1" evidence="8"/>
<dbReference type="InterPro" id="IPR002305">
    <property type="entry name" value="aa-tRNA-synth_Ic"/>
</dbReference>
<evidence type="ECO:0000256" key="1">
    <source>
        <dbReference type="ARBA" id="ARBA00005594"/>
    </source>
</evidence>
<keyword evidence="5 8" id="KW-0648">Protein biosynthesis</keyword>
<dbReference type="PANTHER" id="PTHR11766">
    <property type="entry name" value="TYROSYL-TRNA SYNTHETASE"/>
    <property type="match status" value="1"/>
</dbReference>
<dbReference type="VEuPathDB" id="FungiDB:PV09_07075"/>
<keyword evidence="4 8" id="KW-0067">ATP-binding</keyword>
<dbReference type="GO" id="GO:0004831">
    <property type="term" value="F:tyrosine-tRNA ligase activity"/>
    <property type="evidence" value="ECO:0007669"/>
    <property type="project" value="UniProtKB-EC"/>
</dbReference>
<keyword evidence="6 8" id="KW-0030">Aminoacyl-tRNA synthetase</keyword>
<dbReference type="GO" id="GO:0005829">
    <property type="term" value="C:cytosol"/>
    <property type="evidence" value="ECO:0007669"/>
    <property type="project" value="TreeGrafter"/>
</dbReference>
<dbReference type="PRINTS" id="PR01040">
    <property type="entry name" value="TRNASYNTHTYR"/>
</dbReference>
<dbReference type="InterPro" id="IPR014729">
    <property type="entry name" value="Rossmann-like_a/b/a_fold"/>
</dbReference>
<dbReference type="Gene3D" id="1.10.240.10">
    <property type="entry name" value="Tyrosyl-Transfer RNA Synthetase"/>
    <property type="match status" value="1"/>
</dbReference>
<dbReference type="Pfam" id="PF00579">
    <property type="entry name" value="tRNA-synt_1b"/>
    <property type="match status" value="1"/>
</dbReference>
<dbReference type="GO" id="GO:0005739">
    <property type="term" value="C:mitochondrion"/>
    <property type="evidence" value="ECO:0007669"/>
    <property type="project" value="TreeGrafter"/>
</dbReference>
<dbReference type="OrthoDB" id="337870at2759"/>
<reference evidence="10 11" key="1">
    <citation type="submission" date="2015-01" db="EMBL/GenBank/DDBJ databases">
        <title>The Genome Sequence of Ochroconis gallopava CBS43764.</title>
        <authorList>
            <consortium name="The Broad Institute Genomics Platform"/>
            <person name="Cuomo C."/>
            <person name="de Hoog S."/>
            <person name="Gorbushina A."/>
            <person name="Stielow B."/>
            <person name="Teixiera M."/>
            <person name="Abouelleil A."/>
            <person name="Chapman S.B."/>
            <person name="Priest M."/>
            <person name="Young S.K."/>
            <person name="Wortman J."/>
            <person name="Nusbaum C."/>
            <person name="Birren B."/>
        </authorList>
    </citation>
    <scope>NUCLEOTIDE SEQUENCE [LARGE SCALE GENOMIC DNA]</scope>
    <source>
        <strain evidence="10 11">CBS 43764</strain>
    </source>
</reference>
<dbReference type="STRING" id="253628.A0A0D2A490"/>
<keyword evidence="2 8" id="KW-0436">Ligase</keyword>
<evidence type="ECO:0000313" key="10">
    <source>
        <dbReference type="EMBL" id="KIW01603.1"/>
    </source>
</evidence>
<evidence type="ECO:0000256" key="2">
    <source>
        <dbReference type="ARBA" id="ARBA00022598"/>
    </source>
</evidence>
<dbReference type="PANTHER" id="PTHR11766:SF0">
    <property type="entry name" value="TYROSINE--TRNA LIGASE, MITOCHONDRIAL"/>
    <property type="match status" value="1"/>
</dbReference>
<dbReference type="Gene3D" id="3.40.50.620">
    <property type="entry name" value="HUPs"/>
    <property type="match status" value="1"/>
</dbReference>
<evidence type="ECO:0000256" key="7">
    <source>
        <dbReference type="ARBA" id="ARBA00048248"/>
    </source>
</evidence>
<evidence type="ECO:0000256" key="4">
    <source>
        <dbReference type="ARBA" id="ARBA00022840"/>
    </source>
</evidence>
<dbReference type="EMBL" id="KN847554">
    <property type="protein sequence ID" value="KIW01603.1"/>
    <property type="molecule type" value="Genomic_DNA"/>
</dbReference>